<keyword evidence="2" id="KW-1185">Reference proteome</keyword>
<dbReference type="STRING" id="53326.A0A016UTC4"/>
<gene>
    <name evidence="1" type="primary">Acey_s0027.g1519</name>
    <name evidence="1" type="ORF">Y032_0027g1519</name>
</gene>
<dbReference type="EMBL" id="JARK01001363">
    <property type="protein sequence ID" value="EYC18440.1"/>
    <property type="molecule type" value="Genomic_DNA"/>
</dbReference>
<dbReference type="AlphaFoldDB" id="A0A016UTC4"/>
<name>A0A016UTC4_9BILA</name>
<dbReference type="Proteomes" id="UP000024635">
    <property type="component" value="Unassembled WGS sequence"/>
</dbReference>
<reference evidence="2" key="1">
    <citation type="journal article" date="2015" name="Nat. Genet.">
        <title>The genome and transcriptome of the zoonotic hookworm Ancylostoma ceylanicum identify infection-specific gene families.</title>
        <authorList>
            <person name="Schwarz E.M."/>
            <person name="Hu Y."/>
            <person name="Antoshechkin I."/>
            <person name="Miller M.M."/>
            <person name="Sternberg P.W."/>
            <person name="Aroian R.V."/>
        </authorList>
    </citation>
    <scope>NUCLEOTIDE SEQUENCE</scope>
    <source>
        <strain evidence="2">HY135</strain>
    </source>
</reference>
<evidence type="ECO:0000313" key="1">
    <source>
        <dbReference type="EMBL" id="EYC18440.1"/>
    </source>
</evidence>
<proteinExistence type="predicted"/>
<protein>
    <submittedName>
        <fullName evidence="1">Uncharacterized protein</fullName>
    </submittedName>
</protein>
<evidence type="ECO:0000313" key="2">
    <source>
        <dbReference type="Proteomes" id="UP000024635"/>
    </source>
</evidence>
<comment type="caution">
    <text evidence="1">The sequence shown here is derived from an EMBL/GenBank/DDBJ whole genome shotgun (WGS) entry which is preliminary data.</text>
</comment>
<organism evidence="1 2">
    <name type="scientific">Ancylostoma ceylanicum</name>
    <dbReference type="NCBI Taxonomy" id="53326"/>
    <lineage>
        <taxon>Eukaryota</taxon>
        <taxon>Metazoa</taxon>
        <taxon>Ecdysozoa</taxon>
        <taxon>Nematoda</taxon>
        <taxon>Chromadorea</taxon>
        <taxon>Rhabditida</taxon>
        <taxon>Rhabditina</taxon>
        <taxon>Rhabditomorpha</taxon>
        <taxon>Strongyloidea</taxon>
        <taxon>Ancylostomatidae</taxon>
        <taxon>Ancylostomatinae</taxon>
        <taxon>Ancylostoma</taxon>
    </lineage>
</organism>
<accession>A0A016UTC4</accession>
<sequence length="173" mass="19204">MDSSTCSFLISERVETSLTLKGGPRRWVYTVPTTATTTFLLPPEFIFSSEIEEQYAALIQMLSTLNPVQQTNNVNCNYYDYYKNLLSYVCTLSDPGFLTTLLQSLDPYGMGVRTGMHQAQQHHHHMMGQSVSPNPIPHANLHQYLTAAAMLNSAPFPTDGSGDGPKNKIRNSA</sequence>
<dbReference type="OrthoDB" id="6777263at2759"/>